<proteinExistence type="predicted"/>
<evidence type="ECO:0000313" key="2">
    <source>
        <dbReference type="Proteomes" id="UP000261360"/>
    </source>
</evidence>
<dbReference type="Proteomes" id="UP000261360">
    <property type="component" value="Unplaced"/>
</dbReference>
<organism evidence="1 2">
    <name type="scientific">Seriola lalandi dorsalis</name>
    <dbReference type="NCBI Taxonomy" id="1841481"/>
    <lineage>
        <taxon>Eukaryota</taxon>
        <taxon>Metazoa</taxon>
        <taxon>Chordata</taxon>
        <taxon>Craniata</taxon>
        <taxon>Vertebrata</taxon>
        <taxon>Euteleostomi</taxon>
        <taxon>Actinopterygii</taxon>
        <taxon>Neopterygii</taxon>
        <taxon>Teleostei</taxon>
        <taxon>Neoteleostei</taxon>
        <taxon>Acanthomorphata</taxon>
        <taxon>Carangaria</taxon>
        <taxon>Carangiformes</taxon>
        <taxon>Carangidae</taxon>
        <taxon>Seriola</taxon>
    </lineage>
</organism>
<protein>
    <submittedName>
        <fullName evidence="1">Uncharacterized protein</fullName>
    </submittedName>
</protein>
<evidence type="ECO:0000313" key="1">
    <source>
        <dbReference type="Ensembl" id="ENSSLDP00000012347.1"/>
    </source>
</evidence>
<name>A0A3B4X905_SERLL</name>
<reference evidence="1" key="1">
    <citation type="submission" date="2025-08" db="UniProtKB">
        <authorList>
            <consortium name="Ensembl"/>
        </authorList>
    </citation>
    <scope>IDENTIFICATION</scope>
</reference>
<accession>A0A3B4X905</accession>
<keyword evidence="2" id="KW-1185">Reference proteome</keyword>
<dbReference type="Ensembl" id="ENSSLDT00000012798.1">
    <property type="protein sequence ID" value="ENSSLDP00000012347.1"/>
    <property type="gene ID" value="ENSSLDG00000009827.1"/>
</dbReference>
<dbReference type="AlphaFoldDB" id="A0A3B4X905"/>
<sequence>MSCRFWTQTRWVRVRRWRRTWTSCTIVWRSTTPVTAALSWMTMTASSARQNPNSGRSSRGFLSPALRLRSGVSTVRGSSRETSLQP</sequence>
<reference evidence="1" key="2">
    <citation type="submission" date="2025-09" db="UniProtKB">
        <authorList>
            <consortium name="Ensembl"/>
        </authorList>
    </citation>
    <scope>IDENTIFICATION</scope>
</reference>